<keyword evidence="3" id="KW-1185">Reference proteome</keyword>
<dbReference type="EMBL" id="MU004294">
    <property type="protein sequence ID" value="KAF2661352.1"/>
    <property type="molecule type" value="Genomic_DNA"/>
</dbReference>
<dbReference type="Pfam" id="PF13621">
    <property type="entry name" value="Cupin_8"/>
    <property type="match status" value="1"/>
</dbReference>
<dbReference type="InterPro" id="IPR003347">
    <property type="entry name" value="JmjC_dom"/>
</dbReference>
<feature type="domain" description="JmjC" evidence="1">
    <location>
        <begin position="15"/>
        <end position="165"/>
    </location>
</feature>
<sequence length="165" mass="18403">MNALKGSLYLAQCPLEDLPAEMRADVPQPDMIKQLGRGDIYGSSLWMGRPPTTTPLHRDPNPNLFVQLAGRKVIRLLKPDHGKKVYDKVTAGSGSANMRGEEMMVGEENDRLESAVWEDQSEHSTVKVWEATMESGDGLFIPVGWWHAVRGVGEGVNASVNWWFR</sequence>
<reference evidence="2" key="1">
    <citation type="journal article" date="2020" name="Stud. Mycol.">
        <title>101 Dothideomycetes genomes: a test case for predicting lifestyles and emergence of pathogens.</title>
        <authorList>
            <person name="Haridas S."/>
            <person name="Albert R."/>
            <person name="Binder M."/>
            <person name="Bloem J."/>
            <person name="Labutti K."/>
            <person name="Salamov A."/>
            <person name="Andreopoulos B."/>
            <person name="Baker S."/>
            <person name="Barry K."/>
            <person name="Bills G."/>
            <person name="Bluhm B."/>
            <person name="Cannon C."/>
            <person name="Castanera R."/>
            <person name="Culley D."/>
            <person name="Daum C."/>
            <person name="Ezra D."/>
            <person name="Gonzalez J."/>
            <person name="Henrissat B."/>
            <person name="Kuo A."/>
            <person name="Liang C."/>
            <person name="Lipzen A."/>
            <person name="Lutzoni F."/>
            <person name="Magnuson J."/>
            <person name="Mondo S."/>
            <person name="Nolan M."/>
            <person name="Ohm R."/>
            <person name="Pangilinan J."/>
            <person name="Park H.-J."/>
            <person name="Ramirez L."/>
            <person name="Alfaro M."/>
            <person name="Sun H."/>
            <person name="Tritt A."/>
            <person name="Yoshinaga Y."/>
            <person name="Zwiers L.-H."/>
            <person name="Turgeon B."/>
            <person name="Goodwin S."/>
            <person name="Spatafora J."/>
            <person name="Crous P."/>
            <person name="Grigoriev I."/>
        </authorList>
    </citation>
    <scope>NUCLEOTIDE SEQUENCE</scope>
    <source>
        <strain evidence="2">CBS 122681</strain>
    </source>
</reference>
<name>A0A6A6TNL2_9PLEO</name>
<dbReference type="Gene3D" id="2.60.120.650">
    <property type="entry name" value="Cupin"/>
    <property type="match status" value="1"/>
</dbReference>
<evidence type="ECO:0000259" key="1">
    <source>
        <dbReference type="PROSITE" id="PS51184"/>
    </source>
</evidence>
<organism evidence="2 3">
    <name type="scientific">Lophiostoma macrostomum CBS 122681</name>
    <dbReference type="NCBI Taxonomy" id="1314788"/>
    <lineage>
        <taxon>Eukaryota</taxon>
        <taxon>Fungi</taxon>
        <taxon>Dikarya</taxon>
        <taxon>Ascomycota</taxon>
        <taxon>Pezizomycotina</taxon>
        <taxon>Dothideomycetes</taxon>
        <taxon>Pleosporomycetidae</taxon>
        <taxon>Pleosporales</taxon>
        <taxon>Lophiostomataceae</taxon>
        <taxon>Lophiostoma</taxon>
    </lineage>
</organism>
<dbReference type="PROSITE" id="PS51184">
    <property type="entry name" value="JMJC"/>
    <property type="match status" value="1"/>
</dbReference>
<evidence type="ECO:0000313" key="3">
    <source>
        <dbReference type="Proteomes" id="UP000799324"/>
    </source>
</evidence>
<dbReference type="InterPro" id="IPR041667">
    <property type="entry name" value="Cupin_8"/>
</dbReference>
<proteinExistence type="predicted"/>
<dbReference type="OrthoDB" id="263283at2759"/>
<dbReference type="PANTHER" id="PTHR12461">
    <property type="entry name" value="HYPOXIA-INDUCIBLE FACTOR 1 ALPHA INHIBITOR-RELATED"/>
    <property type="match status" value="1"/>
</dbReference>
<dbReference type="AlphaFoldDB" id="A0A6A6TNL2"/>
<dbReference type="SUPFAM" id="SSF51197">
    <property type="entry name" value="Clavaminate synthase-like"/>
    <property type="match status" value="1"/>
</dbReference>
<dbReference type="Proteomes" id="UP000799324">
    <property type="component" value="Unassembled WGS sequence"/>
</dbReference>
<protein>
    <submittedName>
        <fullName evidence="2">Clavaminate synthase-like protein</fullName>
    </submittedName>
</protein>
<accession>A0A6A6TNL2</accession>
<dbReference type="PANTHER" id="PTHR12461:SF105">
    <property type="entry name" value="HYPOXIA-INDUCIBLE FACTOR 1-ALPHA INHIBITOR"/>
    <property type="match status" value="1"/>
</dbReference>
<gene>
    <name evidence="2" type="ORF">K491DRAFT_701059</name>
</gene>
<evidence type="ECO:0000313" key="2">
    <source>
        <dbReference type="EMBL" id="KAF2661352.1"/>
    </source>
</evidence>
<dbReference type="SMART" id="SM00558">
    <property type="entry name" value="JmjC"/>
    <property type="match status" value="1"/>
</dbReference>